<comment type="caution">
    <text evidence="6">The sequence shown here is derived from an EMBL/GenBank/DDBJ whole genome shotgun (WGS) entry which is preliminary data.</text>
</comment>
<dbReference type="InterPro" id="IPR001460">
    <property type="entry name" value="PCN-bd_Tpept"/>
</dbReference>
<protein>
    <submittedName>
        <fullName evidence="6">Penicillin-binding protein</fullName>
    </submittedName>
</protein>
<proteinExistence type="inferred from homology"/>
<accession>A0A6C2C8Z9</accession>
<dbReference type="AlphaFoldDB" id="A0A6C2C8Z9"/>
<dbReference type="InterPro" id="IPR005543">
    <property type="entry name" value="PASTA_dom"/>
</dbReference>
<dbReference type="Gene3D" id="3.40.710.10">
    <property type="entry name" value="DD-peptidase/beta-lactamase superfamily"/>
    <property type="match status" value="1"/>
</dbReference>
<dbReference type="SUPFAM" id="SSF54184">
    <property type="entry name" value="Penicillin-binding protein 2x (pbp-2x), c-terminal domain"/>
    <property type="match status" value="2"/>
</dbReference>
<keyword evidence="3 4" id="KW-0472">Membrane</keyword>
<feature type="domain" description="PASTA" evidence="5">
    <location>
        <begin position="657"/>
        <end position="717"/>
    </location>
</feature>
<sequence>MFNLFKKNVTPRQSRQRSWVSGWILLTIMLVVIGWLGFVFARTAITKEADGQSLSKDAQKLYQQANYVAAKRGTIYDSVGNVIAENTTTYTVAVVVSSKSGANEYAKQSDYSRIAKDFATVLGKTPDYYENYFKKANKNTYQVEFGNVGANLSSAKYEKLKSYNLPGVTFSTGTDRFYPNGVFASHLIGLAQTKVVNGRTTLAGTMGIEAAYNSKLNGKDGSTITSSDPTMKAANKAVKNGDDIYTTLNSTLQIALETKMDELVKAENPKSAIAVVMDTKTGNLVAVSQRPSFNATTGSDLGSYWTNLLTEDQYEPGSVMKGITLASAIATNNWNANATYKSGTLEIDDQKITDWNNGKGWGTISYADGLALSSNVAFSLTEQKMGATTWGKYIKAFNFLKSTNSGLSGEQAGTYQFKYPIEQANTAFGQGISVTPIQMIQAYSAIAGNGDLLKPNLIEKIVDPNTHKVVYQSKRTKVGKPISNAVAKETRVQLENVLYSDRSINKSFALTDTVTAGKSGTAQIATSSGYSQPGDTANEIFSWMGMAPADNPRYLMYIVTKQPQTNADKINDYQSDMFKSIMEQALAMSDNDNKITISADQERKVPTTVGEDQAQAQKDVTAAGLKPILMGSGSTIKSQSPIGDTEVLSGQRVFLNTGSGVEVPNMQGWTKNDAMAWGKLAGVDIVIHGDGFVATQSVNVGTKLSSGVNSISLELKKPTD</sequence>
<dbReference type="SMART" id="SM00740">
    <property type="entry name" value="PASTA"/>
    <property type="match status" value="2"/>
</dbReference>
<evidence type="ECO:0000256" key="2">
    <source>
        <dbReference type="ARBA" id="ARBA00007171"/>
    </source>
</evidence>
<evidence type="ECO:0000256" key="1">
    <source>
        <dbReference type="ARBA" id="ARBA00004162"/>
    </source>
</evidence>
<dbReference type="OrthoDB" id="9804124at2"/>
<organism evidence="6 7">
    <name type="scientific">Weissella muntiaci</name>
    <dbReference type="NCBI Taxonomy" id="2508881"/>
    <lineage>
        <taxon>Bacteria</taxon>
        <taxon>Bacillati</taxon>
        <taxon>Bacillota</taxon>
        <taxon>Bacilli</taxon>
        <taxon>Lactobacillales</taxon>
        <taxon>Lactobacillaceae</taxon>
        <taxon>Weissella</taxon>
    </lineage>
</organism>
<dbReference type="Gene3D" id="3.30.70.2110">
    <property type="match status" value="1"/>
</dbReference>
<dbReference type="RefSeq" id="WP_148622214.1">
    <property type="nucleotide sequence ID" value="NZ_SDGZ01000010.1"/>
</dbReference>
<dbReference type="GO" id="GO:0005886">
    <property type="term" value="C:plasma membrane"/>
    <property type="evidence" value="ECO:0007669"/>
    <property type="project" value="UniProtKB-SubCell"/>
</dbReference>
<keyword evidence="4" id="KW-0812">Transmembrane</keyword>
<dbReference type="InterPro" id="IPR005311">
    <property type="entry name" value="PBP_dimer"/>
</dbReference>
<comment type="similarity">
    <text evidence="2">Belongs to the transpeptidase family.</text>
</comment>
<dbReference type="CDD" id="cd06576">
    <property type="entry name" value="PASTA_Pbp2x-like_1"/>
    <property type="match status" value="1"/>
</dbReference>
<dbReference type="SUPFAM" id="SSF56601">
    <property type="entry name" value="beta-lactamase/transpeptidase-like"/>
    <property type="match status" value="1"/>
</dbReference>
<dbReference type="Proteomes" id="UP000371977">
    <property type="component" value="Unassembled WGS sequence"/>
</dbReference>
<dbReference type="GO" id="GO:0071555">
    <property type="term" value="P:cell wall organization"/>
    <property type="evidence" value="ECO:0007669"/>
    <property type="project" value="TreeGrafter"/>
</dbReference>
<dbReference type="Pfam" id="PF00905">
    <property type="entry name" value="Transpeptidase"/>
    <property type="match status" value="1"/>
</dbReference>
<keyword evidence="4" id="KW-1133">Transmembrane helix</keyword>
<dbReference type="Gene3D" id="2.20.70.70">
    <property type="match status" value="1"/>
</dbReference>
<dbReference type="EMBL" id="SDGZ01000010">
    <property type="protein sequence ID" value="TYC50132.1"/>
    <property type="molecule type" value="Genomic_DNA"/>
</dbReference>
<dbReference type="GO" id="GO:0008658">
    <property type="term" value="F:penicillin binding"/>
    <property type="evidence" value="ECO:0007669"/>
    <property type="project" value="InterPro"/>
</dbReference>
<reference evidence="6 7" key="1">
    <citation type="submission" date="2019-01" db="EMBL/GenBank/DDBJ databases">
        <title>Weissella sp. nov., a novel lactic acid bacterium isolated from animal feces.</title>
        <authorList>
            <person name="Wang L.-T."/>
        </authorList>
    </citation>
    <scope>NUCLEOTIDE SEQUENCE [LARGE SCALE GENOMIC DNA]</scope>
    <source>
        <strain evidence="6 7">8H-2</strain>
    </source>
</reference>
<dbReference type="PANTHER" id="PTHR30627:SF26">
    <property type="entry name" value="PENICILLIN-BINDING PROTEIN 2B"/>
    <property type="match status" value="1"/>
</dbReference>
<dbReference type="Pfam" id="PF03793">
    <property type="entry name" value="PASTA"/>
    <property type="match status" value="2"/>
</dbReference>
<dbReference type="InterPro" id="IPR036138">
    <property type="entry name" value="PBP_dimer_sf"/>
</dbReference>
<dbReference type="Gene3D" id="3.90.1310.10">
    <property type="entry name" value="Penicillin-binding protein 2a (Domain 2)"/>
    <property type="match status" value="1"/>
</dbReference>
<dbReference type="Pfam" id="PF03717">
    <property type="entry name" value="PBP_dimer"/>
    <property type="match status" value="1"/>
</dbReference>
<dbReference type="CDD" id="cd06575">
    <property type="entry name" value="PASTA_Pbp2x-like_2"/>
    <property type="match status" value="1"/>
</dbReference>
<name>A0A6C2C8Z9_9LACO</name>
<evidence type="ECO:0000313" key="7">
    <source>
        <dbReference type="Proteomes" id="UP000371977"/>
    </source>
</evidence>
<dbReference type="InterPro" id="IPR050515">
    <property type="entry name" value="Beta-lactam/transpept"/>
</dbReference>
<keyword evidence="7" id="KW-1185">Reference proteome</keyword>
<evidence type="ECO:0000259" key="5">
    <source>
        <dbReference type="PROSITE" id="PS51178"/>
    </source>
</evidence>
<gene>
    <name evidence="6" type="ORF">ESZ50_03510</name>
</gene>
<dbReference type="SUPFAM" id="SSF56519">
    <property type="entry name" value="Penicillin binding protein dimerisation domain"/>
    <property type="match status" value="1"/>
</dbReference>
<dbReference type="InterPro" id="IPR012338">
    <property type="entry name" value="Beta-lactam/transpept-like"/>
</dbReference>
<dbReference type="PANTHER" id="PTHR30627">
    <property type="entry name" value="PEPTIDOGLYCAN D,D-TRANSPEPTIDASE"/>
    <property type="match status" value="1"/>
</dbReference>
<evidence type="ECO:0000256" key="3">
    <source>
        <dbReference type="ARBA" id="ARBA00023136"/>
    </source>
</evidence>
<comment type="subcellular location">
    <subcellularLocation>
        <location evidence="1">Cell membrane</location>
        <topology evidence="1">Single-pass membrane protein</topology>
    </subcellularLocation>
</comment>
<evidence type="ECO:0000313" key="6">
    <source>
        <dbReference type="EMBL" id="TYC50132.1"/>
    </source>
</evidence>
<dbReference type="PROSITE" id="PS51178">
    <property type="entry name" value="PASTA"/>
    <property type="match status" value="1"/>
</dbReference>
<evidence type="ECO:0000256" key="4">
    <source>
        <dbReference type="SAM" id="Phobius"/>
    </source>
</evidence>
<feature type="transmembrane region" description="Helical" evidence="4">
    <location>
        <begin position="20"/>
        <end position="41"/>
    </location>
</feature>